<dbReference type="Proteomes" id="UP000541444">
    <property type="component" value="Unassembled WGS sequence"/>
</dbReference>
<accession>A0A7J7MG84</accession>
<dbReference type="EMBL" id="JACGCM010001549">
    <property type="protein sequence ID" value="KAF6153925.1"/>
    <property type="molecule type" value="Genomic_DNA"/>
</dbReference>
<gene>
    <name evidence="1" type="ORF">GIB67_023702</name>
</gene>
<evidence type="ECO:0000313" key="1">
    <source>
        <dbReference type="EMBL" id="KAF6153925.1"/>
    </source>
</evidence>
<proteinExistence type="predicted"/>
<dbReference type="AlphaFoldDB" id="A0A7J7MG84"/>
<dbReference type="PANTHER" id="PTHR36807:SF2">
    <property type="entry name" value="PHOSPHOGLYCOLATE PHOSPHATASE"/>
    <property type="match status" value="1"/>
</dbReference>
<keyword evidence="2" id="KW-1185">Reference proteome</keyword>
<comment type="caution">
    <text evidence="1">The sequence shown here is derived from an EMBL/GenBank/DDBJ whole genome shotgun (WGS) entry which is preliminary data.</text>
</comment>
<sequence>MNEDRFDLWTFQIQPLEQPVINQTEERSLWKKLIFNKRASTLPSLCSAAIKQLSVPVKRTMELRALSGWRYYFSLFLEFSDITMPFARSVVEKISSAISFFLVYLIGRSLGLIYTGIRQALGWRLFSEYIGLDTMMAIVCKTLKGVKALETYDKEG</sequence>
<protein>
    <submittedName>
        <fullName evidence="1">Uncharacterized protein</fullName>
    </submittedName>
</protein>
<organism evidence="1 2">
    <name type="scientific">Kingdonia uniflora</name>
    <dbReference type="NCBI Taxonomy" id="39325"/>
    <lineage>
        <taxon>Eukaryota</taxon>
        <taxon>Viridiplantae</taxon>
        <taxon>Streptophyta</taxon>
        <taxon>Embryophyta</taxon>
        <taxon>Tracheophyta</taxon>
        <taxon>Spermatophyta</taxon>
        <taxon>Magnoliopsida</taxon>
        <taxon>Ranunculales</taxon>
        <taxon>Circaeasteraceae</taxon>
        <taxon>Kingdonia</taxon>
    </lineage>
</organism>
<evidence type="ECO:0000313" key="2">
    <source>
        <dbReference type="Proteomes" id="UP000541444"/>
    </source>
</evidence>
<dbReference type="PANTHER" id="PTHR36807">
    <property type="entry name" value="PHOSPHOGLYCOLATE PHOSPHATASE"/>
    <property type="match status" value="1"/>
</dbReference>
<reference evidence="1 2" key="1">
    <citation type="journal article" date="2020" name="IScience">
        <title>Genome Sequencing of the Endangered Kingdonia uniflora (Circaeasteraceae, Ranunculales) Reveals Potential Mechanisms of Evolutionary Specialization.</title>
        <authorList>
            <person name="Sun Y."/>
            <person name="Deng T."/>
            <person name="Zhang A."/>
            <person name="Moore M.J."/>
            <person name="Landis J.B."/>
            <person name="Lin N."/>
            <person name="Zhang H."/>
            <person name="Zhang X."/>
            <person name="Huang J."/>
            <person name="Zhang X."/>
            <person name="Sun H."/>
            <person name="Wang H."/>
        </authorList>
    </citation>
    <scope>NUCLEOTIDE SEQUENCE [LARGE SCALE GENOMIC DNA]</scope>
    <source>
        <strain evidence="1">TB1705</strain>
        <tissue evidence="1">Leaf</tissue>
    </source>
</reference>
<dbReference type="InterPro" id="IPR022552">
    <property type="entry name" value="UPF_Ycf55"/>
</dbReference>
<dbReference type="Pfam" id="PF12452">
    <property type="entry name" value="DUF3685"/>
    <property type="match status" value="1"/>
</dbReference>
<name>A0A7J7MG84_9MAGN</name>
<dbReference type="OrthoDB" id="2020436at2759"/>